<comment type="caution">
    <text evidence="5">The sequence shown here is derived from an EMBL/GenBank/DDBJ whole genome shotgun (WGS) entry which is preliminary data.</text>
</comment>
<dbReference type="InterPro" id="IPR036390">
    <property type="entry name" value="WH_DNA-bd_sf"/>
</dbReference>
<feature type="domain" description="HTH hxlR-type" evidence="4">
    <location>
        <begin position="23"/>
        <end position="122"/>
    </location>
</feature>
<sequence>MEIVNSGGYDRAVQTQRIDPVNCSVARALAVVGERWSLLIVREALDGARRFGEFRARLGIASNLLAARLDTLVAAGVMRRVPYQEPGDRQRFEYRLTDQGLDLRPTLVALLEWGDKYLADPQGPSVIVRHRPADDRTACGEPVRVTLECAAGHTHLPPEAIYRAPGPGARFLDRA</sequence>
<dbReference type="EMBL" id="BAAAVI010000037">
    <property type="protein sequence ID" value="GAA2884684.1"/>
    <property type="molecule type" value="Genomic_DNA"/>
</dbReference>
<dbReference type="PANTHER" id="PTHR33204">
    <property type="entry name" value="TRANSCRIPTIONAL REGULATOR, MARR FAMILY"/>
    <property type="match status" value="1"/>
</dbReference>
<keyword evidence="1" id="KW-0805">Transcription regulation</keyword>
<gene>
    <name evidence="5" type="ORF">GCM10010517_48080</name>
</gene>
<evidence type="ECO:0000313" key="6">
    <source>
        <dbReference type="Proteomes" id="UP001500831"/>
    </source>
</evidence>
<keyword evidence="6" id="KW-1185">Reference proteome</keyword>
<evidence type="ECO:0000259" key="4">
    <source>
        <dbReference type="PROSITE" id="PS51118"/>
    </source>
</evidence>
<dbReference type="Proteomes" id="UP001500831">
    <property type="component" value="Unassembled WGS sequence"/>
</dbReference>
<keyword evidence="3" id="KW-0804">Transcription</keyword>
<dbReference type="Pfam" id="PF01638">
    <property type="entry name" value="HxlR"/>
    <property type="match status" value="1"/>
</dbReference>
<evidence type="ECO:0000256" key="2">
    <source>
        <dbReference type="ARBA" id="ARBA00023125"/>
    </source>
</evidence>
<keyword evidence="2" id="KW-0238">DNA-binding</keyword>
<dbReference type="Gene3D" id="1.10.10.10">
    <property type="entry name" value="Winged helix-like DNA-binding domain superfamily/Winged helix DNA-binding domain"/>
    <property type="match status" value="1"/>
</dbReference>
<organism evidence="5 6">
    <name type="scientific">Streptosporangium fragile</name>
    <dbReference type="NCBI Taxonomy" id="46186"/>
    <lineage>
        <taxon>Bacteria</taxon>
        <taxon>Bacillati</taxon>
        <taxon>Actinomycetota</taxon>
        <taxon>Actinomycetes</taxon>
        <taxon>Streptosporangiales</taxon>
        <taxon>Streptosporangiaceae</taxon>
        <taxon>Streptosporangium</taxon>
    </lineage>
</organism>
<dbReference type="PROSITE" id="PS51118">
    <property type="entry name" value="HTH_HXLR"/>
    <property type="match status" value="1"/>
</dbReference>
<dbReference type="PANTHER" id="PTHR33204:SF18">
    <property type="entry name" value="TRANSCRIPTIONAL REGULATORY PROTEIN"/>
    <property type="match status" value="1"/>
</dbReference>
<proteinExistence type="predicted"/>
<accession>A0ABN3W3C1</accession>
<evidence type="ECO:0000256" key="3">
    <source>
        <dbReference type="ARBA" id="ARBA00023163"/>
    </source>
</evidence>
<dbReference type="SUPFAM" id="SSF46785">
    <property type="entry name" value="Winged helix' DNA-binding domain"/>
    <property type="match status" value="1"/>
</dbReference>
<evidence type="ECO:0000256" key="1">
    <source>
        <dbReference type="ARBA" id="ARBA00023015"/>
    </source>
</evidence>
<name>A0ABN3W3C1_9ACTN</name>
<reference evidence="5 6" key="1">
    <citation type="journal article" date="2019" name="Int. J. Syst. Evol. Microbiol.">
        <title>The Global Catalogue of Microorganisms (GCM) 10K type strain sequencing project: providing services to taxonomists for standard genome sequencing and annotation.</title>
        <authorList>
            <consortium name="The Broad Institute Genomics Platform"/>
            <consortium name="The Broad Institute Genome Sequencing Center for Infectious Disease"/>
            <person name="Wu L."/>
            <person name="Ma J."/>
        </authorList>
    </citation>
    <scope>NUCLEOTIDE SEQUENCE [LARGE SCALE GENOMIC DNA]</scope>
    <source>
        <strain evidence="5 6">JCM 6242</strain>
    </source>
</reference>
<protein>
    <recommendedName>
        <fullName evidence="4">HTH hxlR-type domain-containing protein</fullName>
    </recommendedName>
</protein>
<dbReference type="InterPro" id="IPR002577">
    <property type="entry name" value="HTH_HxlR"/>
</dbReference>
<evidence type="ECO:0000313" key="5">
    <source>
        <dbReference type="EMBL" id="GAA2884684.1"/>
    </source>
</evidence>
<dbReference type="InterPro" id="IPR036388">
    <property type="entry name" value="WH-like_DNA-bd_sf"/>
</dbReference>